<gene>
    <name evidence="3" type="ORF">ACFFUT_18270</name>
</gene>
<name>A0ABV5JJV8_9RHOB</name>
<dbReference type="RefSeq" id="WP_213889805.1">
    <property type="nucleotide sequence ID" value="NZ_JBHMEA010000051.1"/>
</dbReference>
<proteinExistence type="inferred from homology"/>
<sequence length="238" mass="26347">MQSVLRTIFPPQCVTCRKLVESEFALCGACWRDTTFISGLICDKCGVPLPGSAGPEMVHCDDCITVARPWDKGRAAMLYKENSRKIVLALKHGDREDLVRPAAGWMLRAGASLIKPNMLVAPVPLHWSRLLKRRYNQAALLGKTISKQANLEFCPDLLRRTSRTAPLDGLTRDERFQALTDVIRPNPKRHEMFENRPVLLIDDVMTSGATLAACTEACFSAGAVEVFVLILARVAKDA</sequence>
<dbReference type="EMBL" id="JBHMEA010000051">
    <property type="protein sequence ID" value="MFB9233743.1"/>
    <property type="molecule type" value="Genomic_DNA"/>
</dbReference>
<dbReference type="PANTHER" id="PTHR47505">
    <property type="entry name" value="DNA UTILIZATION PROTEIN YHGH"/>
    <property type="match status" value="1"/>
</dbReference>
<protein>
    <submittedName>
        <fullName evidence="3">ComF family protein</fullName>
    </submittedName>
</protein>
<comment type="similarity">
    <text evidence="1">Belongs to the ComF/GntX family.</text>
</comment>
<evidence type="ECO:0000313" key="4">
    <source>
        <dbReference type="Proteomes" id="UP001589683"/>
    </source>
</evidence>
<dbReference type="InterPro" id="IPR051910">
    <property type="entry name" value="ComF/GntX_DNA_util-trans"/>
</dbReference>
<organism evidence="3 4">
    <name type="scientific">Pseudohalocynthiibacter aestuariivivens</name>
    <dbReference type="NCBI Taxonomy" id="1591409"/>
    <lineage>
        <taxon>Bacteria</taxon>
        <taxon>Pseudomonadati</taxon>
        <taxon>Pseudomonadota</taxon>
        <taxon>Alphaproteobacteria</taxon>
        <taxon>Rhodobacterales</taxon>
        <taxon>Paracoccaceae</taxon>
        <taxon>Pseudohalocynthiibacter</taxon>
    </lineage>
</organism>
<dbReference type="InterPro" id="IPR029057">
    <property type="entry name" value="PRTase-like"/>
</dbReference>
<feature type="domain" description="Double zinc ribbon" evidence="2">
    <location>
        <begin position="4"/>
        <end position="63"/>
    </location>
</feature>
<accession>A0ABV5JJV8</accession>
<reference evidence="3 4" key="1">
    <citation type="submission" date="2024-09" db="EMBL/GenBank/DDBJ databases">
        <authorList>
            <person name="Sun Q."/>
            <person name="Mori K."/>
        </authorList>
    </citation>
    <scope>NUCLEOTIDE SEQUENCE [LARGE SCALE GENOMIC DNA]</scope>
    <source>
        <strain evidence="3 4">CECT 8726</strain>
    </source>
</reference>
<dbReference type="InterPro" id="IPR000836">
    <property type="entry name" value="PRTase_dom"/>
</dbReference>
<evidence type="ECO:0000259" key="2">
    <source>
        <dbReference type="Pfam" id="PF18912"/>
    </source>
</evidence>
<dbReference type="CDD" id="cd06223">
    <property type="entry name" value="PRTases_typeI"/>
    <property type="match status" value="1"/>
</dbReference>
<evidence type="ECO:0000313" key="3">
    <source>
        <dbReference type="EMBL" id="MFB9233743.1"/>
    </source>
</evidence>
<dbReference type="InterPro" id="IPR044005">
    <property type="entry name" value="DZR_2"/>
</dbReference>
<dbReference type="Proteomes" id="UP001589683">
    <property type="component" value="Unassembled WGS sequence"/>
</dbReference>
<dbReference type="Gene3D" id="3.40.50.2020">
    <property type="match status" value="1"/>
</dbReference>
<dbReference type="SUPFAM" id="SSF53271">
    <property type="entry name" value="PRTase-like"/>
    <property type="match status" value="1"/>
</dbReference>
<comment type="caution">
    <text evidence="3">The sequence shown here is derived from an EMBL/GenBank/DDBJ whole genome shotgun (WGS) entry which is preliminary data.</text>
</comment>
<dbReference type="Pfam" id="PF18912">
    <property type="entry name" value="DZR_2"/>
    <property type="match status" value="1"/>
</dbReference>
<keyword evidence="4" id="KW-1185">Reference proteome</keyword>
<dbReference type="PANTHER" id="PTHR47505:SF1">
    <property type="entry name" value="DNA UTILIZATION PROTEIN YHGH"/>
    <property type="match status" value="1"/>
</dbReference>
<evidence type="ECO:0000256" key="1">
    <source>
        <dbReference type="ARBA" id="ARBA00008007"/>
    </source>
</evidence>